<comment type="caution">
    <text evidence="11">The sequence shown here is derived from an EMBL/GenBank/DDBJ whole genome shotgun (WGS) entry which is preliminary data.</text>
</comment>
<dbReference type="InterPro" id="IPR010325">
    <property type="entry name" value="Rhamnogal_lyase"/>
</dbReference>
<dbReference type="InterPro" id="IPR029413">
    <property type="entry name" value="RG-lyase_II"/>
</dbReference>
<accession>A0ABD6XR93</accession>
<evidence type="ECO:0000256" key="2">
    <source>
        <dbReference type="ARBA" id="ARBA00004613"/>
    </source>
</evidence>
<dbReference type="GO" id="GO:0005576">
    <property type="term" value="C:extracellular region"/>
    <property type="evidence" value="ECO:0007669"/>
    <property type="project" value="UniProtKB-SubCell"/>
</dbReference>
<dbReference type="Pfam" id="PF14683">
    <property type="entry name" value="CBM-like"/>
    <property type="match status" value="1"/>
</dbReference>
<dbReference type="AlphaFoldDB" id="A0ABD6XR93"/>
<dbReference type="InterPro" id="IPR011013">
    <property type="entry name" value="Gal_mutarotase_sf_dom"/>
</dbReference>
<evidence type="ECO:0000256" key="6">
    <source>
        <dbReference type="ARBA" id="ARBA00022729"/>
    </source>
</evidence>
<comment type="catalytic activity">
    <reaction evidence="1">
        <text>Endotype eliminative cleavage of L-alpha-rhamnopyranosyl-(1-&gt;4)-alpha-D-galactopyranosyluronic acid bonds of rhamnogalacturonan I domains in ramified hairy regions of pectin leaving L-rhamnopyranose at the reducing end and 4-deoxy-4,5-unsaturated D-galactopyranosyluronic acid at the non-reducing end.</text>
        <dbReference type="EC" id="4.2.2.23"/>
    </reaction>
</comment>
<evidence type="ECO:0000256" key="7">
    <source>
        <dbReference type="ARBA" id="ARBA00023239"/>
    </source>
</evidence>
<comment type="similarity">
    <text evidence="3">Belongs to the polysaccharide lyase 4 family.</text>
</comment>
<proteinExistence type="inferred from homology"/>
<dbReference type="InterPro" id="IPR029411">
    <property type="entry name" value="RG-lyase_III"/>
</dbReference>
<evidence type="ECO:0000256" key="3">
    <source>
        <dbReference type="ARBA" id="ARBA00010418"/>
    </source>
</evidence>
<name>A0ABD6XR93_ENTAG</name>
<sequence>MINFRFLFLLAIMMPFAYAVTDVPVKLSISGMNTTMENGLLSVSFKEDGSAARIEKDGINLVTQLSGAERDPSKKRSAYLDYYVKGVKDFIPDHVSVIKNDKNIAHVAYVDERNGLLRLEYHLIMRRGVSGIYSYVVAENKSRENIKVSELRNVYRFNPQLLDHLFSGERQGRSPLYGELEKMPKIQDETWRLPDNSIYTKYDFAGYQRGNPFWGVYGNQIGAWLIHASGEYFSGDALKQDLLVHQDAIILNYMTGAHMGTPDMIAPPGWKKLYGPWLLYINQGDTQKILADANSRSEAERASWPYRWMDDKRYVQNRTNVLGQVNTSTAVTVVLSSSPDEEFDVQTLGNLFYANSDRAGRFQISNVIPGNYQLSVYANGGNQAGILARQKITIEGKEQKIGPITLPAPVPVIWAIGEANRQAREFRFGKEERNYRWQHAVPARLTFDIGQSDYTNDWYYAQTKPGVWDIRFNMKPSKPIYWLNIALAAASNNGMQSINSPPALTIKVNNTALKTLKYENDKTLYRSAMRNGRYHVESIPVDAALLRSGDNTVSLELNGGSVMYDIITLTE</sequence>
<reference evidence="11 12" key="1">
    <citation type="submission" date="2018-05" db="EMBL/GenBank/DDBJ databases">
        <title>Genomic Encyclopedia of Type Strains, Phase IV (KMG-V): Genome sequencing to study the core and pangenomes of soil and plant-associated prokaryotes.</title>
        <authorList>
            <person name="Whitman W."/>
        </authorList>
    </citation>
    <scope>NUCLEOTIDE SEQUENCE [LARGE SCALE GENOMIC DNA]</scope>
    <source>
        <strain evidence="11 12">PNG 92-11</strain>
    </source>
</reference>
<dbReference type="PANTHER" id="PTHR32018:SF1">
    <property type="entry name" value="RHAMNOGALACTURONAN ENDOLYASE"/>
    <property type="match status" value="1"/>
</dbReference>
<evidence type="ECO:0000313" key="11">
    <source>
        <dbReference type="EMBL" id="PWJ79714.1"/>
    </source>
</evidence>
<dbReference type="Gene3D" id="2.70.98.10">
    <property type="match status" value="1"/>
</dbReference>
<dbReference type="EMBL" id="QGHE01000007">
    <property type="protein sequence ID" value="PWJ79714.1"/>
    <property type="molecule type" value="Genomic_DNA"/>
</dbReference>
<dbReference type="SUPFAM" id="SSF49452">
    <property type="entry name" value="Starch-binding domain-like"/>
    <property type="match status" value="1"/>
</dbReference>
<dbReference type="GO" id="GO:0102210">
    <property type="term" value="F:rhamnogalacturonan endolyase activity"/>
    <property type="evidence" value="ECO:0007669"/>
    <property type="project" value="UniProtKB-EC"/>
</dbReference>
<evidence type="ECO:0000313" key="12">
    <source>
        <dbReference type="Proteomes" id="UP000245996"/>
    </source>
</evidence>
<dbReference type="EC" id="4.2.2.23" evidence="4"/>
<dbReference type="CDD" id="cd10316">
    <property type="entry name" value="RGL4_M"/>
    <property type="match status" value="1"/>
</dbReference>
<feature type="domain" description="Rhamnogalacturonan lyase" evidence="9">
    <location>
        <begin position="413"/>
        <end position="569"/>
    </location>
</feature>
<protein>
    <recommendedName>
        <fullName evidence="4">rhamnogalacturonan endolyase</fullName>
        <ecNumber evidence="4">4.2.2.23</ecNumber>
    </recommendedName>
</protein>
<dbReference type="Pfam" id="PF14686">
    <property type="entry name" value="fn3_3"/>
    <property type="match status" value="1"/>
</dbReference>
<evidence type="ECO:0000256" key="1">
    <source>
        <dbReference type="ARBA" id="ARBA00001324"/>
    </source>
</evidence>
<dbReference type="InterPro" id="IPR008979">
    <property type="entry name" value="Galactose-bd-like_sf"/>
</dbReference>
<dbReference type="CDD" id="cd10317">
    <property type="entry name" value="RGL4_C"/>
    <property type="match status" value="1"/>
</dbReference>
<dbReference type="PANTHER" id="PTHR32018">
    <property type="entry name" value="RHAMNOGALACTURONATE LYASE FAMILY PROTEIN"/>
    <property type="match status" value="1"/>
</dbReference>
<feature type="signal peptide" evidence="8">
    <location>
        <begin position="1"/>
        <end position="19"/>
    </location>
</feature>
<feature type="domain" description="Rhamnogalacturonan lyase" evidence="10">
    <location>
        <begin position="334"/>
        <end position="397"/>
    </location>
</feature>
<dbReference type="RefSeq" id="WP_109653054.1">
    <property type="nucleotide sequence ID" value="NZ_CP134724.1"/>
</dbReference>
<dbReference type="Proteomes" id="UP000245996">
    <property type="component" value="Unassembled WGS sequence"/>
</dbReference>
<feature type="chain" id="PRO_5044877129" description="rhamnogalacturonan endolyase" evidence="8">
    <location>
        <begin position="20"/>
        <end position="571"/>
    </location>
</feature>
<dbReference type="SUPFAM" id="SSF74650">
    <property type="entry name" value="Galactose mutarotase-like"/>
    <property type="match status" value="1"/>
</dbReference>
<dbReference type="Gene3D" id="2.60.40.1120">
    <property type="entry name" value="Carboxypeptidase-like, regulatory domain"/>
    <property type="match status" value="1"/>
</dbReference>
<dbReference type="InterPro" id="IPR013784">
    <property type="entry name" value="Carb-bd-like_fold"/>
</dbReference>
<organism evidence="11 12">
    <name type="scientific">Enterobacter agglomerans</name>
    <name type="common">Erwinia herbicola</name>
    <name type="synonym">Pantoea agglomerans</name>
    <dbReference type="NCBI Taxonomy" id="549"/>
    <lineage>
        <taxon>Bacteria</taxon>
        <taxon>Pseudomonadati</taxon>
        <taxon>Pseudomonadota</taxon>
        <taxon>Gammaproteobacteria</taxon>
        <taxon>Enterobacterales</taxon>
        <taxon>Erwiniaceae</taxon>
        <taxon>Pantoea</taxon>
        <taxon>Pantoea agglomerans group</taxon>
    </lineage>
</organism>
<evidence type="ECO:0000256" key="4">
    <source>
        <dbReference type="ARBA" id="ARBA00012437"/>
    </source>
</evidence>
<evidence type="ECO:0000259" key="9">
    <source>
        <dbReference type="Pfam" id="PF14683"/>
    </source>
</evidence>
<dbReference type="InterPro" id="IPR051850">
    <property type="entry name" value="Polysacch_Lyase_4"/>
</dbReference>
<keyword evidence="7" id="KW-0456">Lyase</keyword>
<keyword evidence="5" id="KW-0964">Secreted</keyword>
<dbReference type="Pfam" id="PF06045">
    <property type="entry name" value="Rhamnogal_lyase"/>
    <property type="match status" value="1"/>
</dbReference>
<dbReference type="Gene3D" id="2.60.120.260">
    <property type="entry name" value="Galactose-binding domain-like"/>
    <property type="match status" value="1"/>
</dbReference>
<dbReference type="SUPFAM" id="SSF49785">
    <property type="entry name" value="Galactose-binding domain-like"/>
    <property type="match status" value="1"/>
</dbReference>
<evidence type="ECO:0000256" key="5">
    <source>
        <dbReference type="ARBA" id="ARBA00022525"/>
    </source>
</evidence>
<keyword evidence="6 8" id="KW-0732">Signal</keyword>
<gene>
    <name evidence="11" type="ORF">C7430_107217</name>
</gene>
<dbReference type="CDD" id="cd10320">
    <property type="entry name" value="RGL4_N"/>
    <property type="match status" value="1"/>
</dbReference>
<comment type="subcellular location">
    <subcellularLocation>
        <location evidence="2">Secreted</location>
    </subcellularLocation>
</comment>
<evidence type="ECO:0000259" key="10">
    <source>
        <dbReference type="Pfam" id="PF14686"/>
    </source>
</evidence>
<evidence type="ECO:0000256" key="8">
    <source>
        <dbReference type="SAM" id="SignalP"/>
    </source>
</evidence>
<dbReference type="InterPro" id="IPR014718">
    <property type="entry name" value="GH-type_carb-bd"/>
</dbReference>